<sequence length="271" mass="28658">MTSTDRRIDLPAFSADLAFDDSGSGPAALVLHGGGGPATVAGLAAQLAGDRRVLLPTHPGWDGRPRPEALTRISDLADLYLALLDDLGLTDVLVVGSSLGGWIAADMASRDSAGRVGRLVVIDGAGIAVDGQDFVDFFSLTPRQIAEHSWHDADRFFVDPASMPAERLAAQRANMQTMAVVAGDPYMHDPSLLGRLGDVRVPALVVWGESDRVFTPEYGRAYAAALPDARFELVAEAGHLPQLEQPEATLALVRAFADSRELGPRGLSRAG</sequence>
<evidence type="ECO:0000313" key="3">
    <source>
        <dbReference type="Proteomes" id="UP001501594"/>
    </source>
</evidence>
<keyword evidence="3" id="KW-1185">Reference proteome</keyword>
<dbReference type="PANTHER" id="PTHR43689:SF8">
    <property type="entry name" value="ALPHA_BETA-HYDROLASES SUPERFAMILY PROTEIN"/>
    <property type="match status" value="1"/>
</dbReference>
<dbReference type="SUPFAM" id="SSF53474">
    <property type="entry name" value="alpha/beta-Hydrolases"/>
    <property type="match status" value="1"/>
</dbReference>
<proteinExistence type="predicted"/>
<evidence type="ECO:0000313" key="2">
    <source>
        <dbReference type="EMBL" id="GAA4266287.1"/>
    </source>
</evidence>
<evidence type="ECO:0000259" key="1">
    <source>
        <dbReference type="Pfam" id="PF12697"/>
    </source>
</evidence>
<feature type="domain" description="AB hydrolase-1" evidence="1">
    <location>
        <begin position="29"/>
        <end position="251"/>
    </location>
</feature>
<dbReference type="InterPro" id="IPR000073">
    <property type="entry name" value="AB_hydrolase_1"/>
</dbReference>
<dbReference type="Pfam" id="PF12697">
    <property type="entry name" value="Abhydrolase_6"/>
    <property type="match status" value="1"/>
</dbReference>
<dbReference type="Gene3D" id="3.40.50.1820">
    <property type="entry name" value="alpha/beta hydrolase"/>
    <property type="match status" value="1"/>
</dbReference>
<gene>
    <name evidence="2" type="ORF">GCM10022256_18990</name>
</gene>
<accession>A0ABP8E238</accession>
<dbReference type="InterPro" id="IPR029058">
    <property type="entry name" value="AB_hydrolase_fold"/>
</dbReference>
<name>A0ABP8E238_9MICO</name>
<keyword evidence="2" id="KW-0378">Hydrolase</keyword>
<dbReference type="PANTHER" id="PTHR43689">
    <property type="entry name" value="HYDROLASE"/>
    <property type="match status" value="1"/>
</dbReference>
<dbReference type="RefSeq" id="WP_344795371.1">
    <property type="nucleotide sequence ID" value="NZ_BAABAU010000001.1"/>
</dbReference>
<protein>
    <submittedName>
        <fullName evidence="2">Alpha/beta hydrolase</fullName>
    </submittedName>
</protein>
<organism evidence="2 3">
    <name type="scientific">Frondihabitans peucedani</name>
    <dbReference type="NCBI Taxonomy" id="598626"/>
    <lineage>
        <taxon>Bacteria</taxon>
        <taxon>Bacillati</taxon>
        <taxon>Actinomycetota</taxon>
        <taxon>Actinomycetes</taxon>
        <taxon>Micrococcales</taxon>
        <taxon>Microbacteriaceae</taxon>
        <taxon>Frondihabitans</taxon>
    </lineage>
</organism>
<dbReference type="GO" id="GO:0016787">
    <property type="term" value="F:hydrolase activity"/>
    <property type="evidence" value="ECO:0007669"/>
    <property type="project" value="UniProtKB-KW"/>
</dbReference>
<reference evidence="3" key="1">
    <citation type="journal article" date="2019" name="Int. J. Syst. Evol. Microbiol.">
        <title>The Global Catalogue of Microorganisms (GCM) 10K type strain sequencing project: providing services to taxonomists for standard genome sequencing and annotation.</title>
        <authorList>
            <consortium name="The Broad Institute Genomics Platform"/>
            <consortium name="The Broad Institute Genome Sequencing Center for Infectious Disease"/>
            <person name="Wu L."/>
            <person name="Ma J."/>
        </authorList>
    </citation>
    <scope>NUCLEOTIDE SEQUENCE [LARGE SCALE GENOMIC DNA]</scope>
    <source>
        <strain evidence="3">JCM 17442</strain>
    </source>
</reference>
<dbReference type="EMBL" id="BAABAU010000001">
    <property type="protein sequence ID" value="GAA4266287.1"/>
    <property type="molecule type" value="Genomic_DNA"/>
</dbReference>
<comment type="caution">
    <text evidence="2">The sequence shown here is derived from an EMBL/GenBank/DDBJ whole genome shotgun (WGS) entry which is preliminary data.</text>
</comment>
<dbReference type="Proteomes" id="UP001501594">
    <property type="component" value="Unassembled WGS sequence"/>
</dbReference>
<dbReference type="PRINTS" id="PR00111">
    <property type="entry name" value="ABHYDROLASE"/>
</dbReference>